<proteinExistence type="predicted"/>
<protein>
    <submittedName>
        <fullName evidence="1">Uncharacterized protein</fullName>
    </submittedName>
</protein>
<dbReference type="EMBL" id="JARK01001474">
    <property type="protein sequence ID" value="EYB97709.1"/>
    <property type="molecule type" value="Genomic_DNA"/>
</dbReference>
<evidence type="ECO:0000313" key="1">
    <source>
        <dbReference type="EMBL" id="EYB97709.1"/>
    </source>
</evidence>
<sequence>MKSSHASALRDEDIPEHLKSKIYRTVIRSVALYGTECPVSKEVELQISGRKMRMLLWLDGITQLDRI</sequence>
<reference evidence="2" key="1">
    <citation type="journal article" date="2015" name="Nat. Genet.">
        <title>The genome and transcriptome of the zoonotic hookworm Ancylostoma ceylanicum identify infection-specific gene families.</title>
        <authorList>
            <person name="Schwarz E.M."/>
            <person name="Hu Y."/>
            <person name="Antoshechkin I."/>
            <person name="Miller M.M."/>
            <person name="Sternberg P.W."/>
            <person name="Aroian R.V."/>
        </authorList>
    </citation>
    <scope>NUCLEOTIDE SEQUENCE</scope>
    <source>
        <strain evidence="2">HY135</strain>
    </source>
</reference>
<dbReference type="Proteomes" id="UP000024635">
    <property type="component" value="Unassembled WGS sequence"/>
</dbReference>
<dbReference type="AlphaFoldDB" id="A0A016T536"/>
<dbReference type="OrthoDB" id="5863535at2759"/>
<organism evidence="1 2">
    <name type="scientific">Ancylostoma ceylanicum</name>
    <dbReference type="NCBI Taxonomy" id="53326"/>
    <lineage>
        <taxon>Eukaryota</taxon>
        <taxon>Metazoa</taxon>
        <taxon>Ecdysozoa</taxon>
        <taxon>Nematoda</taxon>
        <taxon>Chromadorea</taxon>
        <taxon>Rhabditida</taxon>
        <taxon>Rhabditina</taxon>
        <taxon>Rhabditomorpha</taxon>
        <taxon>Strongyloidea</taxon>
        <taxon>Ancylostomatidae</taxon>
        <taxon>Ancylostomatinae</taxon>
        <taxon>Ancylostoma</taxon>
    </lineage>
</organism>
<name>A0A016T536_9BILA</name>
<evidence type="ECO:0000313" key="2">
    <source>
        <dbReference type="Proteomes" id="UP000024635"/>
    </source>
</evidence>
<gene>
    <name evidence="1" type="primary">Acey_s0138.g2069</name>
    <name evidence="1" type="ORF">Y032_0138g2069</name>
</gene>
<keyword evidence="2" id="KW-1185">Reference proteome</keyword>
<accession>A0A016T536</accession>
<comment type="caution">
    <text evidence="1">The sequence shown here is derived from an EMBL/GenBank/DDBJ whole genome shotgun (WGS) entry which is preliminary data.</text>
</comment>